<protein>
    <recommendedName>
        <fullName evidence="2">O-acyltransferase WSD1 C-terminal domain-containing protein</fullName>
    </recommendedName>
</protein>
<dbReference type="AlphaFoldDB" id="A0AAV1KWA0"/>
<dbReference type="PANTHER" id="PTHR31650">
    <property type="entry name" value="O-ACYLTRANSFERASE (WSD1-LIKE) FAMILY PROTEIN"/>
    <property type="match status" value="1"/>
</dbReference>
<feature type="transmembrane region" description="Helical" evidence="1">
    <location>
        <begin position="55"/>
        <end position="73"/>
    </location>
</feature>
<evidence type="ECO:0000313" key="3">
    <source>
        <dbReference type="EMBL" id="CAK1586022.1"/>
    </source>
</evidence>
<dbReference type="InterPro" id="IPR045034">
    <property type="entry name" value="O-acyltransferase_WSD1-like"/>
</dbReference>
<comment type="caution">
    <text evidence="3">The sequence shown here is derived from an EMBL/GenBank/DDBJ whole genome shotgun (WGS) entry which is preliminary data.</text>
</comment>
<dbReference type="GO" id="GO:0005886">
    <property type="term" value="C:plasma membrane"/>
    <property type="evidence" value="ECO:0007669"/>
    <property type="project" value="TreeGrafter"/>
</dbReference>
<dbReference type="Pfam" id="PF06974">
    <property type="entry name" value="WS_DGAT_C"/>
    <property type="match status" value="1"/>
</dbReference>
<evidence type="ECO:0000256" key="1">
    <source>
        <dbReference type="SAM" id="Phobius"/>
    </source>
</evidence>
<keyword evidence="4" id="KW-1185">Reference proteome</keyword>
<feature type="transmembrane region" description="Helical" evidence="1">
    <location>
        <begin position="94"/>
        <end position="117"/>
    </location>
</feature>
<organism evidence="3 4">
    <name type="scientific">Parnassius mnemosyne</name>
    <name type="common">clouded apollo</name>
    <dbReference type="NCBI Taxonomy" id="213953"/>
    <lineage>
        <taxon>Eukaryota</taxon>
        <taxon>Metazoa</taxon>
        <taxon>Ecdysozoa</taxon>
        <taxon>Arthropoda</taxon>
        <taxon>Hexapoda</taxon>
        <taxon>Insecta</taxon>
        <taxon>Pterygota</taxon>
        <taxon>Neoptera</taxon>
        <taxon>Endopterygota</taxon>
        <taxon>Lepidoptera</taxon>
        <taxon>Glossata</taxon>
        <taxon>Ditrysia</taxon>
        <taxon>Papilionoidea</taxon>
        <taxon>Papilionidae</taxon>
        <taxon>Parnassiinae</taxon>
        <taxon>Parnassini</taxon>
        <taxon>Parnassius</taxon>
        <taxon>Driopa</taxon>
    </lineage>
</organism>
<dbReference type="EMBL" id="CAVLGL010000080">
    <property type="protein sequence ID" value="CAK1586022.1"/>
    <property type="molecule type" value="Genomic_DNA"/>
</dbReference>
<keyword evidence="1" id="KW-1133">Transmembrane helix</keyword>
<dbReference type="InterPro" id="IPR009721">
    <property type="entry name" value="O-acyltransferase_WSD1_C"/>
</dbReference>
<sequence>MFPNGSKVESASILMNCPAGVDNTKYCVKISQEVFIHSNVSLDKTRIVSMEMTNLAPIIGVIVASVLYAAINIEDLKVYTKLRTFAESKNLSRIIVLAILILSAPIIVSLILLALLYKVVCFWIIREVDKNFVSFLDGIDVFWSLEDEATKNVINVLGVIETISSETLVERIKQKLTAIVDNKCYSKMFYRRQEKFGWYYWRKYTDINLDEYVKILNIKNKNVELNNQDLEDVMSELSYHPLPFHDKGMFQILVTKQTIGNNATGRSDYGIIFRIDHALGDGVALIKVLCQTLSDQTENDPDNLLFMPSNYIATKENPSTNLLNTLKQLCTMIICFVDGILRKSDNHSLHGPSLLGKKLFKWTDPEENLFQMIRDIKQHEKDMHFSDILVTSLSGGLRKYFAKTMDHIPEDVAIILPVRLPNLPKLAAKNEFKLDNNFTVSVLDLPTKGKRPIKEIKRRCNLVRKSVEPLVKHYFLKVGYLFPKQILQPLLKNSQATLIFSNMPGPDSVSICGGNLIKSLVFFIPNKGTTGLGVTALYYGGVLRFSAMADARLVPTSEDLSLILDAMVDEIKQMHAAYMNQSQLI</sequence>
<dbReference type="Proteomes" id="UP001314205">
    <property type="component" value="Unassembled WGS sequence"/>
</dbReference>
<accession>A0AAV1KWA0</accession>
<dbReference type="GO" id="GO:0019432">
    <property type="term" value="P:triglyceride biosynthetic process"/>
    <property type="evidence" value="ECO:0007669"/>
    <property type="project" value="TreeGrafter"/>
</dbReference>
<dbReference type="GO" id="GO:0008374">
    <property type="term" value="F:O-acyltransferase activity"/>
    <property type="evidence" value="ECO:0007669"/>
    <property type="project" value="InterPro"/>
</dbReference>
<reference evidence="3 4" key="1">
    <citation type="submission" date="2023-11" db="EMBL/GenBank/DDBJ databases">
        <authorList>
            <person name="Hedman E."/>
            <person name="Englund M."/>
            <person name="Stromberg M."/>
            <person name="Nyberg Akerstrom W."/>
            <person name="Nylinder S."/>
            <person name="Jareborg N."/>
            <person name="Kallberg Y."/>
            <person name="Kronander E."/>
        </authorList>
    </citation>
    <scope>NUCLEOTIDE SEQUENCE [LARGE SCALE GENOMIC DNA]</scope>
</reference>
<evidence type="ECO:0000259" key="2">
    <source>
        <dbReference type="Pfam" id="PF06974"/>
    </source>
</evidence>
<evidence type="ECO:0000313" key="4">
    <source>
        <dbReference type="Proteomes" id="UP001314205"/>
    </source>
</evidence>
<gene>
    <name evidence="3" type="ORF">PARMNEM_LOCUS7031</name>
</gene>
<feature type="domain" description="O-acyltransferase WSD1 C-terminal" evidence="2">
    <location>
        <begin position="436"/>
        <end position="574"/>
    </location>
</feature>
<name>A0AAV1KWA0_9NEOP</name>
<keyword evidence="1" id="KW-0812">Transmembrane</keyword>
<keyword evidence="1" id="KW-0472">Membrane</keyword>
<proteinExistence type="predicted"/>
<dbReference type="PANTHER" id="PTHR31650:SF1">
    <property type="entry name" value="WAX ESTER SYNTHASE_DIACYLGLYCEROL ACYLTRANSFERASE 4-RELATED"/>
    <property type="match status" value="1"/>
</dbReference>